<name>A0ABN9W642_9DINO</name>
<protein>
    <submittedName>
        <fullName evidence="2">Uncharacterized protein</fullName>
    </submittedName>
</protein>
<keyword evidence="3" id="KW-1185">Reference proteome</keyword>
<gene>
    <name evidence="2" type="ORF">PCOR1329_LOCUS63624</name>
</gene>
<feature type="compositionally biased region" description="Basic residues" evidence="1">
    <location>
        <begin position="62"/>
        <end position="76"/>
    </location>
</feature>
<dbReference type="Proteomes" id="UP001189429">
    <property type="component" value="Unassembled WGS sequence"/>
</dbReference>
<accession>A0ABN9W642</accession>
<feature type="compositionally biased region" description="Low complexity" evidence="1">
    <location>
        <begin position="113"/>
        <end position="133"/>
    </location>
</feature>
<proteinExistence type="predicted"/>
<feature type="compositionally biased region" description="Basic and acidic residues" evidence="1">
    <location>
        <begin position="39"/>
        <end position="54"/>
    </location>
</feature>
<feature type="compositionally biased region" description="Polar residues" evidence="1">
    <location>
        <begin position="149"/>
        <end position="164"/>
    </location>
</feature>
<evidence type="ECO:0000313" key="3">
    <source>
        <dbReference type="Proteomes" id="UP001189429"/>
    </source>
</evidence>
<feature type="region of interest" description="Disordered" evidence="1">
    <location>
        <begin position="21"/>
        <end position="177"/>
    </location>
</feature>
<reference evidence="2" key="1">
    <citation type="submission" date="2023-10" db="EMBL/GenBank/DDBJ databases">
        <authorList>
            <person name="Chen Y."/>
            <person name="Shah S."/>
            <person name="Dougan E. K."/>
            <person name="Thang M."/>
            <person name="Chan C."/>
        </authorList>
    </citation>
    <scope>NUCLEOTIDE SEQUENCE [LARGE SCALE GENOMIC DNA]</scope>
</reference>
<sequence>MHAHPGPRLALARTAAHALHGWAGRRDDDDGGGGGGGGGREEGRRGARSVEDPRTPAARGSIRGRRAPHACRRRAAGRPSSAAPPGGGSSDLGGLRRIPEAPQLLTTAECGPSSSSSSSDSLSAAEAMALSNSRCRGSFSSGREKKTPSESGLQGATGRNQSGPNLPMVCDRFVKQL</sequence>
<organism evidence="2 3">
    <name type="scientific">Prorocentrum cordatum</name>
    <dbReference type="NCBI Taxonomy" id="2364126"/>
    <lineage>
        <taxon>Eukaryota</taxon>
        <taxon>Sar</taxon>
        <taxon>Alveolata</taxon>
        <taxon>Dinophyceae</taxon>
        <taxon>Prorocentrales</taxon>
        <taxon>Prorocentraceae</taxon>
        <taxon>Prorocentrum</taxon>
    </lineage>
</organism>
<dbReference type="EMBL" id="CAUYUJ010018082">
    <property type="protein sequence ID" value="CAK0880508.1"/>
    <property type="molecule type" value="Genomic_DNA"/>
</dbReference>
<comment type="caution">
    <text evidence="2">The sequence shown here is derived from an EMBL/GenBank/DDBJ whole genome shotgun (WGS) entry which is preliminary data.</text>
</comment>
<evidence type="ECO:0000313" key="2">
    <source>
        <dbReference type="EMBL" id="CAK0880508.1"/>
    </source>
</evidence>
<evidence type="ECO:0000256" key="1">
    <source>
        <dbReference type="SAM" id="MobiDB-lite"/>
    </source>
</evidence>